<dbReference type="GO" id="GO:0046872">
    <property type="term" value="F:metal ion binding"/>
    <property type="evidence" value="ECO:0007669"/>
    <property type="project" value="UniProtKB-UniRule"/>
</dbReference>
<keyword evidence="18" id="KW-1185">Reference proteome</keyword>
<keyword evidence="11 13" id="KW-0472">Membrane</keyword>
<dbReference type="GO" id="GO:0016020">
    <property type="term" value="C:membrane"/>
    <property type="evidence" value="ECO:0007669"/>
    <property type="project" value="UniProtKB-SubCell"/>
</dbReference>
<feature type="transmembrane region" description="Helical" evidence="13">
    <location>
        <begin position="1245"/>
        <end position="1264"/>
    </location>
</feature>
<dbReference type="InterPro" id="IPR018303">
    <property type="entry name" value="ATPase_P-typ_P_site"/>
</dbReference>
<feature type="transmembrane region" description="Helical" evidence="13">
    <location>
        <begin position="1284"/>
        <end position="1305"/>
    </location>
</feature>
<dbReference type="InterPro" id="IPR008250">
    <property type="entry name" value="ATPase_P-typ_transduc_dom_A_sf"/>
</dbReference>
<evidence type="ECO:0000259" key="15">
    <source>
        <dbReference type="Pfam" id="PF00122"/>
    </source>
</evidence>
<dbReference type="InterPro" id="IPR006544">
    <property type="entry name" value="P-type_TPase_V"/>
</dbReference>
<keyword evidence="4 13" id="KW-0812">Transmembrane</keyword>
<keyword evidence="7 13" id="KW-0067">ATP-binding</keyword>
<reference evidence="17" key="1">
    <citation type="submission" date="2022-07" db="EMBL/GenBank/DDBJ databases">
        <title>Fungi with potential for degradation of polypropylene.</title>
        <authorList>
            <person name="Gostincar C."/>
        </authorList>
    </citation>
    <scope>NUCLEOTIDE SEQUENCE</scope>
    <source>
        <strain evidence="17">EXF-13287</strain>
    </source>
</reference>
<evidence type="ECO:0000256" key="7">
    <source>
        <dbReference type="ARBA" id="ARBA00022840"/>
    </source>
</evidence>
<dbReference type="EMBL" id="JANBVN010000045">
    <property type="protein sequence ID" value="KAJ9157102.1"/>
    <property type="molecule type" value="Genomic_DNA"/>
</dbReference>
<dbReference type="InterPro" id="IPR059000">
    <property type="entry name" value="ATPase_P-type_domA"/>
</dbReference>
<feature type="transmembrane region" description="Helical" evidence="13">
    <location>
        <begin position="558"/>
        <end position="578"/>
    </location>
</feature>
<comment type="catalytic activity">
    <reaction evidence="12 13">
        <text>ATP + H2O = ADP + phosphate + H(+)</text>
        <dbReference type="Rhea" id="RHEA:13065"/>
        <dbReference type="ChEBI" id="CHEBI:15377"/>
        <dbReference type="ChEBI" id="CHEBI:15378"/>
        <dbReference type="ChEBI" id="CHEBI:30616"/>
        <dbReference type="ChEBI" id="CHEBI:43474"/>
        <dbReference type="ChEBI" id="CHEBI:456216"/>
    </reaction>
</comment>
<dbReference type="PANTHER" id="PTHR45630:SF8">
    <property type="entry name" value="CATION-TRANSPORTING ATPASE"/>
    <property type="match status" value="1"/>
</dbReference>
<evidence type="ECO:0000256" key="8">
    <source>
        <dbReference type="ARBA" id="ARBA00022842"/>
    </source>
</evidence>
<feature type="transmembrane region" description="Helical" evidence="13">
    <location>
        <begin position="1104"/>
        <end position="1122"/>
    </location>
</feature>
<feature type="transmembrane region" description="Helical" evidence="13">
    <location>
        <begin position="374"/>
        <end position="394"/>
    </location>
</feature>
<evidence type="ECO:0000256" key="11">
    <source>
        <dbReference type="ARBA" id="ARBA00023136"/>
    </source>
</evidence>
<dbReference type="GO" id="GO:0005524">
    <property type="term" value="F:ATP binding"/>
    <property type="evidence" value="ECO:0007669"/>
    <property type="project" value="UniProtKB-UniRule"/>
</dbReference>
<keyword evidence="10 13" id="KW-1133">Transmembrane helix</keyword>
<dbReference type="PROSITE" id="PS00154">
    <property type="entry name" value="ATPASE_E1_E2"/>
    <property type="match status" value="1"/>
</dbReference>
<dbReference type="GO" id="GO:0019829">
    <property type="term" value="F:ATPase-coupled monoatomic cation transmembrane transporter activity"/>
    <property type="evidence" value="ECO:0007669"/>
    <property type="project" value="UniProtKB-UniRule"/>
</dbReference>
<keyword evidence="9 13" id="KW-1278">Translocase</keyword>
<dbReference type="PANTHER" id="PTHR45630">
    <property type="entry name" value="CATION-TRANSPORTING ATPASE-RELATED"/>
    <property type="match status" value="1"/>
</dbReference>
<feature type="region of interest" description="Disordered" evidence="14">
    <location>
        <begin position="736"/>
        <end position="773"/>
    </location>
</feature>
<feature type="domain" description="P5B-type ATPase N-terminal" evidence="16">
    <location>
        <begin position="176"/>
        <end position="295"/>
    </location>
</feature>
<comment type="similarity">
    <text evidence="2 13">Belongs to the cation transport ATPase (P-type) (TC 3.A.3) family. Type V subfamily.</text>
</comment>
<dbReference type="InterPro" id="IPR023299">
    <property type="entry name" value="ATPase_P-typ_cyto_dom_N"/>
</dbReference>
<dbReference type="FunFam" id="2.70.150.10:FF:000119">
    <property type="entry name" value="Cation-transporting ATPase"/>
    <property type="match status" value="1"/>
</dbReference>
<dbReference type="SUPFAM" id="SSF81653">
    <property type="entry name" value="Calcium ATPase, transduction domain A"/>
    <property type="match status" value="1"/>
</dbReference>
<dbReference type="InterPro" id="IPR023214">
    <property type="entry name" value="HAD_sf"/>
</dbReference>
<feature type="region of interest" description="Disordered" evidence="14">
    <location>
        <begin position="1"/>
        <end position="29"/>
    </location>
</feature>
<accession>A0AA38S1J1</accession>
<dbReference type="Pfam" id="PF00122">
    <property type="entry name" value="E1-E2_ATPase"/>
    <property type="match status" value="1"/>
</dbReference>
<dbReference type="EC" id="7.2.2.-" evidence="13"/>
<dbReference type="InterPro" id="IPR047819">
    <property type="entry name" value="P5A-ATPase_N"/>
</dbReference>
<comment type="subcellular location">
    <subcellularLocation>
        <location evidence="1 13">Membrane</location>
        <topology evidence="1 13">Multi-pass membrane protein</topology>
    </subcellularLocation>
</comment>
<keyword evidence="8 13" id="KW-0460">Magnesium</keyword>
<evidence type="ECO:0000256" key="1">
    <source>
        <dbReference type="ARBA" id="ARBA00004141"/>
    </source>
</evidence>
<dbReference type="FunFam" id="3.40.50.1000:FF:000068">
    <property type="entry name" value="Cation-transporting ATPase"/>
    <property type="match status" value="1"/>
</dbReference>
<dbReference type="InterPro" id="IPR044492">
    <property type="entry name" value="P_typ_ATPase_HD_dom"/>
</dbReference>
<evidence type="ECO:0000256" key="13">
    <source>
        <dbReference type="RuleBase" id="RU362082"/>
    </source>
</evidence>
<dbReference type="SFLD" id="SFLDF00027">
    <property type="entry name" value="p-type_atpase"/>
    <property type="match status" value="1"/>
</dbReference>
<dbReference type="SUPFAM" id="SSF81665">
    <property type="entry name" value="Calcium ATPase, transmembrane domain M"/>
    <property type="match status" value="1"/>
</dbReference>
<keyword evidence="6 13" id="KW-0547">Nucleotide-binding</keyword>
<dbReference type="NCBIfam" id="TIGR01657">
    <property type="entry name" value="P-ATPase-V"/>
    <property type="match status" value="1"/>
</dbReference>
<evidence type="ECO:0000256" key="3">
    <source>
        <dbReference type="ARBA" id="ARBA00022553"/>
    </source>
</evidence>
<feature type="transmembrane region" description="Helical" evidence="13">
    <location>
        <begin position="584"/>
        <end position="615"/>
    </location>
</feature>
<dbReference type="InterPro" id="IPR036412">
    <property type="entry name" value="HAD-like_sf"/>
</dbReference>
<dbReference type="SUPFAM" id="SSF81660">
    <property type="entry name" value="Metal cation-transporting ATPase, ATP-binding domain N"/>
    <property type="match status" value="1"/>
</dbReference>
<dbReference type="InterPro" id="IPR023298">
    <property type="entry name" value="ATPase_P-typ_TM_dom_sf"/>
</dbReference>
<dbReference type="GO" id="GO:0016887">
    <property type="term" value="F:ATP hydrolysis activity"/>
    <property type="evidence" value="ECO:0007669"/>
    <property type="project" value="InterPro"/>
</dbReference>
<evidence type="ECO:0000256" key="10">
    <source>
        <dbReference type="ARBA" id="ARBA00022989"/>
    </source>
</evidence>
<dbReference type="FunFam" id="1.20.1110.10:FF:000032">
    <property type="entry name" value="Cation-transporting ATPase"/>
    <property type="match status" value="1"/>
</dbReference>
<dbReference type="Proteomes" id="UP001174691">
    <property type="component" value="Unassembled WGS sequence"/>
</dbReference>
<organism evidence="17 18">
    <name type="scientific">Coniochaeta hoffmannii</name>
    <dbReference type="NCBI Taxonomy" id="91930"/>
    <lineage>
        <taxon>Eukaryota</taxon>
        <taxon>Fungi</taxon>
        <taxon>Dikarya</taxon>
        <taxon>Ascomycota</taxon>
        <taxon>Pezizomycotina</taxon>
        <taxon>Sordariomycetes</taxon>
        <taxon>Sordariomycetidae</taxon>
        <taxon>Coniochaetales</taxon>
        <taxon>Coniochaetaceae</taxon>
        <taxon>Coniochaeta</taxon>
    </lineage>
</organism>
<dbReference type="FunFam" id="3.40.1110.10:FF:000057">
    <property type="entry name" value="Cation-transporting ATPase"/>
    <property type="match status" value="1"/>
</dbReference>
<evidence type="ECO:0000256" key="2">
    <source>
        <dbReference type="ARBA" id="ARBA00006000"/>
    </source>
</evidence>
<evidence type="ECO:0000313" key="18">
    <source>
        <dbReference type="Proteomes" id="UP001174691"/>
    </source>
</evidence>
<evidence type="ECO:0000256" key="6">
    <source>
        <dbReference type="ARBA" id="ARBA00022741"/>
    </source>
</evidence>
<dbReference type="SUPFAM" id="SSF56784">
    <property type="entry name" value="HAD-like"/>
    <property type="match status" value="1"/>
</dbReference>
<protein>
    <recommendedName>
        <fullName evidence="13">Cation-transporting ATPase</fullName>
        <ecNumber evidence="13">7.2.2.-</ecNumber>
    </recommendedName>
</protein>
<evidence type="ECO:0000259" key="16">
    <source>
        <dbReference type="Pfam" id="PF12409"/>
    </source>
</evidence>
<dbReference type="GO" id="GO:0015662">
    <property type="term" value="F:P-type ion transporter activity"/>
    <property type="evidence" value="ECO:0007669"/>
    <property type="project" value="InterPro"/>
</dbReference>
<feature type="compositionally biased region" description="Acidic residues" evidence="14">
    <location>
        <begin position="76"/>
        <end position="93"/>
    </location>
</feature>
<feature type="transmembrane region" description="Helical" evidence="13">
    <location>
        <begin position="1215"/>
        <end position="1233"/>
    </location>
</feature>
<dbReference type="GO" id="GO:0006874">
    <property type="term" value="P:intracellular calcium ion homeostasis"/>
    <property type="evidence" value="ECO:0007669"/>
    <property type="project" value="TreeGrafter"/>
</dbReference>
<keyword evidence="3" id="KW-0597">Phosphoprotein</keyword>
<evidence type="ECO:0000256" key="5">
    <source>
        <dbReference type="ARBA" id="ARBA00022723"/>
    </source>
</evidence>
<dbReference type="PRINTS" id="PR00119">
    <property type="entry name" value="CATATPASE"/>
</dbReference>
<name>A0AA38S1J1_9PEZI</name>
<proteinExistence type="inferred from homology"/>
<feature type="transmembrane region" description="Helical" evidence="13">
    <location>
        <begin position="189"/>
        <end position="210"/>
    </location>
</feature>
<comment type="caution">
    <text evidence="17">The sequence shown here is derived from an EMBL/GenBank/DDBJ whole genome shotgun (WGS) entry which is preliminary data.</text>
</comment>
<feature type="domain" description="P-type ATPase A" evidence="15">
    <location>
        <begin position="412"/>
        <end position="541"/>
    </location>
</feature>
<dbReference type="SFLD" id="SFLDG00002">
    <property type="entry name" value="C1.7:_P-type_atpase_like"/>
    <property type="match status" value="1"/>
</dbReference>
<dbReference type="InterPro" id="IPR047821">
    <property type="entry name" value="P5B-type_ATPase"/>
</dbReference>
<dbReference type="Gene3D" id="3.40.50.1000">
    <property type="entry name" value="HAD superfamily/HAD-like"/>
    <property type="match status" value="1"/>
</dbReference>
<feature type="region of interest" description="Disordered" evidence="14">
    <location>
        <begin position="71"/>
        <end position="98"/>
    </location>
</feature>
<feature type="transmembrane region" description="Helical" evidence="13">
    <location>
        <begin position="1168"/>
        <end position="1190"/>
    </location>
</feature>
<keyword evidence="5 13" id="KW-0479">Metal-binding</keyword>
<dbReference type="NCBIfam" id="TIGR01494">
    <property type="entry name" value="ATPase_P-type"/>
    <property type="match status" value="1"/>
</dbReference>
<dbReference type="SFLD" id="SFLDS00003">
    <property type="entry name" value="Haloacid_Dehalogenase"/>
    <property type="match status" value="1"/>
</dbReference>
<evidence type="ECO:0000256" key="9">
    <source>
        <dbReference type="ARBA" id="ARBA00022967"/>
    </source>
</evidence>
<dbReference type="InterPro" id="IPR001757">
    <property type="entry name" value="P_typ_ATPase"/>
</dbReference>
<dbReference type="Pfam" id="PF12409">
    <property type="entry name" value="P5-ATPase"/>
    <property type="match status" value="1"/>
</dbReference>
<dbReference type="Gene3D" id="2.70.150.10">
    <property type="entry name" value="Calcium-transporting ATPase, cytoplasmic transduction domain A"/>
    <property type="match status" value="1"/>
</dbReference>
<evidence type="ECO:0000256" key="14">
    <source>
        <dbReference type="SAM" id="MobiDB-lite"/>
    </source>
</evidence>
<feature type="transmembrane region" description="Helical" evidence="13">
    <location>
        <begin position="1128"/>
        <end position="1147"/>
    </location>
</feature>
<evidence type="ECO:0000313" key="17">
    <source>
        <dbReference type="EMBL" id="KAJ9157102.1"/>
    </source>
</evidence>
<feature type="transmembrane region" description="Helical" evidence="13">
    <location>
        <begin position="349"/>
        <end position="368"/>
    </location>
</feature>
<evidence type="ECO:0000256" key="4">
    <source>
        <dbReference type="ARBA" id="ARBA00022692"/>
    </source>
</evidence>
<dbReference type="CDD" id="cd07542">
    <property type="entry name" value="P-type_ATPase_cation"/>
    <property type="match status" value="1"/>
</dbReference>
<dbReference type="Gene3D" id="3.40.1110.10">
    <property type="entry name" value="Calcium-transporting ATPase, cytoplasmic domain N"/>
    <property type="match status" value="1"/>
</dbReference>
<gene>
    <name evidence="17" type="ORF">NKR19_g3887</name>
</gene>
<evidence type="ECO:0000256" key="12">
    <source>
        <dbReference type="ARBA" id="ARBA00049360"/>
    </source>
</evidence>
<sequence>MDGDTESVASSVAGSHRRHGLYRLDSNQSRASVFEDVEMAHDELYSGPMAESLPTSVSAFTHRRARADSTASFAFYDDEEPEESPIIDEEDEELRGRGDTADMRFGEEMAEDDESTDLSTDLEQQAPANDYVLHRRASTQSRGSVRSRLLRRDSGLSGESHFGKARFSQKTYMVNEDLYIVIAGFRTSVVGLTVYTLLCILTFGLAWLLFRWVPRWHVKLTGKPSTLRDCDWVVIENSWNEMAILDVKDKPYGRPMSTVFGSPDKVTSYLFDEDQDPILRDLRTLDYRYVRFFYHPARDKFLLCHGWKDPAWTDIRAVRSGVDSDEKSHRELVFGDNLIDIEQKSTFRLLVDEVFHPFYVFQIASLILWSMDQYYYYAIAIFLMSLGSIVATLVETKSTMRRLREISRFECDVRVMRNGFWRYVASGDLVPGDIYEISDPNLEQFPADSLLLAGDCIVNESMLTGESVPVSKTPATNESIHHLDLTASTMMPEIAKHFLFCGTKIIRVRRPQEDPNQEAVALAMVVRTGFNTTKGSLVRSMLFPKPSGFKFYRDSFRYISVMGGVALLGFVASFVNFIRLRLAWHLIIVRALDLITIVVPPALPATLTIGTNFALSRLKRKQIFCISPQRVNVGGKIDIMCFDKTGTLTEEGLDVLGVRVVSRDNNRFSEVVSDPHLLVPHQNYGQDAPEDIDTRKAALYTMATCHSLRSVDGELVGDPLDVKMFEFTRWSYEEGNHGGGNVGDEDQGTLQPSVARPPPDAKGDYGGATETSDNQHSLELGVLKAFEFVSQLRRASVIVRAFDQRSGDIYVKGAPEVMKEICRPESFPSDYDELLGEYTHKGYRVIGCATRHIKKLSWVKAQKMSRQEVESDLEFVGFIIFENKLKPTTTPVIEELLRSNIPCVMVTGDNILTAISVARECGLMNKTAHCFVPHFEEGHSRDPNAKLHWESIDNGLYELDEKTLLPRPPLPAADASLPYDISNIRHYTVAVSGDVFRWVIDYASPEVVRRMLVTGRVFARMSPDEKHELIEKLQSIDYCAGFCGDGANDCGALKAADVGISLSEAEASVAAPFTSRVFDIRCVPEVIREGRAALVTSFSCFKYMSLYSAIQFTSVSFLYASASNLGDFQFLFIDLALILPIAIFMSWAGPYPELSRKRPTADLVSRKVLTPLLGQMCICIIIQAVAFILVRKQPWFIPPKLKHDKSNIKNSENTALFLTSCFEYILSGVVLNAGRPFRQKAIDNWPFVAMISVALLVTLDLVLGPVKWVSRLMQLTFISWDFKLVIIGLGVLYFVLAYIGEHYVFQRLARIIGHVTTSITKKTKKRKEYKIIQEKMLF</sequence>